<dbReference type="EMBL" id="AYYR01000117">
    <property type="protein sequence ID" value="KRM73830.1"/>
    <property type="molecule type" value="Genomic_DNA"/>
</dbReference>
<accession>A0A0R2BC55</accession>
<dbReference type="AlphaFoldDB" id="A0A0R2BC55"/>
<dbReference type="PATRIC" id="fig|1423733.4.peg.1086"/>
<evidence type="ECO:0000313" key="2">
    <source>
        <dbReference type="EMBL" id="KRM73830.1"/>
    </source>
</evidence>
<proteinExistence type="predicted"/>
<reference evidence="2 3" key="1">
    <citation type="journal article" date="2015" name="Genome Announc.">
        <title>Expanding the biotechnology potential of lactobacilli through comparative genomics of 213 strains and associated genera.</title>
        <authorList>
            <person name="Sun Z."/>
            <person name="Harris H.M."/>
            <person name="McCann A."/>
            <person name="Guo C."/>
            <person name="Argimon S."/>
            <person name="Zhang W."/>
            <person name="Yang X."/>
            <person name="Jeffery I.B."/>
            <person name="Cooney J.C."/>
            <person name="Kagawa T.F."/>
            <person name="Liu W."/>
            <person name="Song Y."/>
            <person name="Salvetti E."/>
            <person name="Wrobel A."/>
            <person name="Rasinkangas P."/>
            <person name="Parkhill J."/>
            <person name="Rea M.C."/>
            <person name="O'Sullivan O."/>
            <person name="Ritari J."/>
            <person name="Douillard F.P."/>
            <person name="Paul Ross R."/>
            <person name="Yang R."/>
            <person name="Briner A.E."/>
            <person name="Felis G.E."/>
            <person name="de Vos W.M."/>
            <person name="Barrangou R."/>
            <person name="Klaenhammer T.R."/>
            <person name="Caufield P.W."/>
            <person name="Cui Y."/>
            <person name="Zhang H."/>
            <person name="O'Toole P.W."/>
        </authorList>
    </citation>
    <scope>NUCLEOTIDE SEQUENCE [LARGE SCALE GENOMIC DNA]</scope>
    <source>
        <strain evidence="2 3">DSM 20515</strain>
    </source>
</reference>
<evidence type="ECO:0000256" key="1">
    <source>
        <dbReference type="SAM" id="Coils"/>
    </source>
</evidence>
<comment type="caution">
    <text evidence="2">The sequence shown here is derived from an EMBL/GenBank/DDBJ whole genome shotgun (WGS) entry which is preliminary data.</text>
</comment>
<feature type="coiled-coil region" evidence="1">
    <location>
        <begin position="18"/>
        <end position="45"/>
    </location>
</feature>
<protein>
    <submittedName>
        <fullName evidence="2">Uncharacterized protein</fullName>
    </submittedName>
</protein>
<evidence type="ECO:0000313" key="3">
    <source>
        <dbReference type="Proteomes" id="UP000051845"/>
    </source>
</evidence>
<name>A0A0R2BC55_SECCO</name>
<dbReference type="RefSeq" id="WP_056997393.1">
    <property type="nucleotide sequence ID" value="NZ_AYYR01000117.1"/>
</dbReference>
<dbReference type="Proteomes" id="UP000051845">
    <property type="component" value="Unassembled WGS sequence"/>
</dbReference>
<gene>
    <name evidence="2" type="ORF">FC82_GL001029</name>
</gene>
<sequence length="125" mass="14114">MMTQPELASDDIISRLHLPTLRKLLDDLSLDYDQLENNVASQADLHKKGNNPPSYTNVRSLGEVIEDEYDGYVQALYQDGKTVNDEAKIVTAFRQHLNQDLTQFVMVKNTGRAYLADENATQLSV</sequence>
<keyword evidence="1" id="KW-0175">Coiled coil</keyword>
<organism evidence="2 3">
    <name type="scientific">Secundilactobacillus collinoides DSM 20515 = JCM 1123</name>
    <dbReference type="NCBI Taxonomy" id="1423733"/>
    <lineage>
        <taxon>Bacteria</taxon>
        <taxon>Bacillati</taxon>
        <taxon>Bacillota</taxon>
        <taxon>Bacilli</taxon>
        <taxon>Lactobacillales</taxon>
        <taxon>Lactobacillaceae</taxon>
        <taxon>Secundilactobacillus</taxon>
    </lineage>
</organism>